<dbReference type="OrthoDB" id="3497689at2759"/>
<comment type="similarity">
    <text evidence="1">Belongs to the helicase family. RecQ subfamily.</text>
</comment>
<dbReference type="GO" id="GO:0005694">
    <property type="term" value="C:chromosome"/>
    <property type="evidence" value="ECO:0007669"/>
    <property type="project" value="TreeGrafter"/>
</dbReference>
<dbReference type="GO" id="GO:0043138">
    <property type="term" value="F:3'-5' DNA helicase activity"/>
    <property type="evidence" value="ECO:0007669"/>
    <property type="project" value="UniProtKB-EC"/>
</dbReference>
<dbReference type="Proteomes" id="UP000001056">
    <property type="component" value="Unassembled WGS sequence"/>
</dbReference>
<dbReference type="Pfam" id="PF00271">
    <property type="entry name" value="Helicase_C"/>
    <property type="match status" value="1"/>
</dbReference>
<dbReference type="InParanoid" id="Q2GPK1"/>
<organism evidence="8 9">
    <name type="scientific">Chaetomium globosum (strain ATCC 6205 / CBS 148.51 / DSM 1962 / NBRC 6347 / NRRL 1970)</name>
    <name type="common">Soil fungus</name>
    <dbReference type="NCBI Taxonomy" id="306901"/>
    <lineage>
        <taxon>Eukaryota</taxon>
        <taxon>Fungi</taxon>
        <taxon>Dikarya</taxon>
        <taxon>Ascomycota</taxon>
        <taxon>Pezizomycotina</taxon>
        <taxon>Sordariomycetes</taxon>
        <taxon>Sordariomycetidae</taxon>
        <taxon>Sordariales</taxon>
        <taxon>Chaetomiaceae</taxon>
        <taxon>Chaetomium</taxon>
    </lineage>
</organism>
<dbReference type="HOGENOM" id="CLU_433445_0_0_1"/>
<dbReference type="EMBL" id="CH408035">
    <property type="protein sequence ID" value="EAQ83699.1"/>
    <property type="molecule type" value="Genomic_DNA"/>
</dbReference>
<dbReference type="InterPro" id="IPR027417">
    <property type="entry name" value="P-loop_NTPase"/>
</dbReference>
<evidence type="ECO:0000256" key="6">
    <source>
        <dbReference type="SAM" id="MobiDB-lite"/>
    </source>
</evidence>
<evidence type="ECO:0000256" key="5">
    <source>
        <dbReference type="ARBA" id="ARBA00034808"/>
    </source>
</evidence>
<evidence type="ECO:0000256" key="1">
    <source>
        <dbReference type="ARBA" id="ARBA00005446"/>
    </source>
</evidence>
<feature type="domain" description="Helicase C-terminal" evidence="7">
    <location>
        <begin position="203"/>
        <end position="395"/>
    </location>
</feature>
<dbReference type="SMART" id="SM00490">
    <property type="entry name" value="HELICc"/>
    <property type="match status" value="1"/>
</dbReference>
<dbReference type="InterPro" id="IPR001650">
    <property type="entry name" value="Helicase_C-like"/>
</dbReference>
<evidence type="ECO:0000256" key="3">
    <source>
        <dbReference type="ARBA" id="ARBA00023235"/>
    </source>
</evidence>
<dbReference type="RefSeq" id="XP_001228030.1">
    <property type="nucleotide sequence ID" value="XM_001228029.1"/>
</dbReference>
<sequence length="631" mass="71140">MDQNDYLDDVVETLSVITGAQRPRIGQVDAVKRLVYDGTDTVLIAATGYGKSAVLYAFSALTSKITVQIVPLTKLGENQYKEIAKKVPNSKPLRSLLPRRLRWFGCTATLDRVNQDFILKHAGFDLDNLAVVRTSVDRPEISLVIQPLMRGYMKDYRRLHFLLEAATPTTVASIPKTIIYVDSKPQLIKARWTLLKHLRGACGFSKLLSVIMDDYHWLSMCHGYGRVPRPDEGTRGKRSQPIIKNGSQTNQQRNEGNGYRSQDPVWNERNDHRSSRSQQKVIRRYDADVRDADKDLIFSDFANEHTDCRIVFVTVSLGMGMDLPDVVRVVQFGLPPGASLSDSWQRIRRAMRDKRMVGQKQGTAILFESARFLGVWLDRKLNWKAHLTAVERKLRTQSYALSRLAASTWGLGLAKAREVYTKCIRSALAYGASSFHIPTDVGGEPVKKSITKALGKAQNKGLRIVAGAFKHTPIRNLETETWVPPLDLYLNKRLADFETKHQRTDLDDGQGGKKTAGSVILTACQRIQQRLRSKSGNRGRPRTVGLREPTVVEKAARTIARWTGGTVDTNKVVEEAWRARWLKERDGRAITRPADDFDHQQETLFRNGTLRRHDGLSKAKSSMLIQIRTGA</sequence>
<dbReference type="GO" id="GO:0000724">
    <property type="term" value="P:double-strand break repair via homologous recombination"/>
    <property type="evidence" value="ECO:0007669"/>
    <property type="project" value="TreeGrafter"/>
</dbReference>
<comment type="catalytic activity">
    <reaction evidence="4">
        <text>Couples ATP hydrolysis with the unwinding of duplex DNA by translocating in the 3'-5' direction.</text>
        <dbReference type="EC" id="5.6.2.4"/>
    </reaction>
</comment>
<gene>
    <name evidence="8" type="ORF">CHGG_10103</name>
</gene>
<dbReference type="GO" id="GO:0009378">
    <property type="term" value="F:four-way junction helicase activity"/>
    <property type="evidence" value="ECO:0007669"/>
    <property type="project" value="TreeGrafter"/>
</dbReference>
<protein>
    <recommendedName>
        <fullName evidence="5">DNA 3'-5' helicase</fullName>
        <ecNumber evidence="5">5.6.2.4</ecNumber>
    </recommendedName>
</protein>
<keyword evidence="2" id="KW-0238">DNA-binding</keyword>
<name>Q2GPK1_CHAGB</name>
<dbReference type="Gene3D" id="3.40.50.300">
    <property type="entry name" value="P-loop containing nucleotide triphosphate hydrolases"/>
    <property type="match status" value="2"/>
</dbReference>
<evidence type="ECO:0000313" key="8">
    <source>
        <dbReference type="EMBL" id="EAQ83699.1"/>
    </source>
</evidence>
<dbReference type="AlphaFoldDB" id="Q2GPK1"/>
<dbReference type="GO" id="GO:0005737">
    <property type="term" value="C:cytoplasm"/>
    <property type="evidence" value="ECO:0007669"/>
    <property type="project" value="TreeGrafter"/>
</dbReference>
<keyword evidence="3" id="KW-0413">Isomerase</keyword>
<accession>Q2GPK1</accession>
<evidence type="ECO:0000313" key="9">
    <source>
        <dbReference type="Proteomes" id="UP000001056"/>
    </source>
</evidence>
<feature type="compositionally biased region" description="Polar residues" evidence="6">
    <location>
        <begin position="245"/>
        <end position="255"/>
    </location>
</feature>
<dbReference type="eggNOG" id="ENOG502RHTD">
    <property type="taxonomic scope" value="Eukaryota"/>
</dbReference>
<keyword evidence="9" id="KW-1185">Reference proteome</keyword>
<dbReference type="PANTHER" id="PTHR13710:SF105">
    <property type="entry name" value="ATP-DEPENDENT DNA HELICASE Q1"/>
    <property type="match status" value="1"/>
</dbReference>
<dbReference type="PROSITE" id="PS51194">
    <property type="entry name" value="HELICASE_CTER"/>
    <property type="match status" value="1"/>
</dbReference>
<proteinExistence type="inferred from homology"/>
<reference evidence="9" key="1">
    <citation type="journal article" date="2015" name="Genome Announc.">
        <title>Draft genome sequence of the cellulolytic fungus Chaetomium globosum.</title>
        <authorList>
            <person name="Cuomo C.A."/>
            <person name="Untereiner W.A."/>
            <person name="Ma L.-J."/>
            <person name="Grabherr M."/>
            <person name="Birren B.W."/>
        </authorList>
    </citation>
    <scope>NUCLEOTIDE SEQUENCE [LARGE SCALE GENOMIC DNA]</scope>
    <source>
        <strain evidence="9">ATCC 6205 / CBS 148.51 / DSM 1962 / NBRC 6347 / NRRL 1970</strain>
    </source>
</reference>
<dbReference type="EC" id="5.6.2.4" evidence="5"/>
<evidence type="ECO:0000256" key="2">
    <source>
        <dbReference type="ARBA" id="ARBA00023125"/>
    </source>
</evidence>
<evidence type="ECO:0000256" key="4">
    <source>
        <dbReference type="ARBA" id="ARBA00034617"/>
    </source>
</evidence>
<evidence type="ECO:0000259" key="7">
    <source>
        <dbReference type="PROSITE" id="PS51194"/>
    </source>
</evidence>
<dbReference type="GO" id="GO:0003677">
    <property type="term" value="F:DNA binding"/>
    <property type="evidence" value="ECO:0007669"/>
    <property type="project" value="UniProtKB-KW"/>
</dbReference>
<dbReference type="SUPFAM" id="SSF52540">
    <property type="entry name" value="P-loop containing nucleoside triphosphate hydrolases"/>
    <property type="match status" value="1"/>
</dbReference>
<feature type="region of interest" description="Disordered" evidence="6">
    <location>
        <begin position="228"/>
        <end position="280"/>
    </location>
</feature>
<dbReference type="VEuPathDB" id="FungiDB:CHGG_10103"/>
<dbReference type="GeneID" id="4396054"/>
<dbReference type="PANTHER" id="PTHR13710">
    <property type="entry name" value="DNA HELICASE RECQ FAMILY MEMBER"/>
    <property type="match status" value="1"/>
</dbReference>